<organism evidence="1 2">
    <name type="scientific">Penicillium cataractarum</name>
    <dbReference type="NCBI Taxonomy" id="2100454"/>
    <lineage>
        <taxon>Eukaryota</taxon>
        <taxon>Fungi</taxon>
        <taxon>Dikarya</taxon>
        <taxon>Ascomycota</taxon>
        <taxon>Pezizomycotina</taxon>
        <taxon>Eurotiomycetes</taxon>
        <taxon>Eurotiomycetidae</taxon>
        <taxon>Eurotiales</taxon>
        <taxon>Aspergillaceae</taxon>
        <taxon>Penicillium</taxon>
    </lineage>
</organism>
<dbReference type="SUPFAM" id="SSF57903">
    <property type="entry name" value="FYVE/PHD zinc finger"/>
    <property type="match status" value="1"/>
</dbReference>
<name>A0A9W9SNB8_9EURO</name>
<comment type="caution">
    <text evidence="1">The sequence shown here is derived from an EMBL/GenBank/DDBJ whole genome shotgun (WGS) entry which is preliminary data.</text>
</comment>
<dbReference type="InterPro" id="IPR011011">
    <property type="entry name" value="Znf_FYVE_PHD"/>
</dbReference>
<proteinExistence type="predicted"/>
<evidence type="ECO:0000313" key="1">
    <source>
        <dbReference type="EMBL" id="KAJ5381661.1"/>
    </source>
</evidence>
<protein>
    <submittedName>
        <fullName evidence="1">Uncharacterized protein</fullName>
    </submittedName>
</protein>
<dbReference type="RefSeq" id="XP_056559232.1">
    <property type="nucleotide sequence ID" value="XM_056697020.1"/>
</dbReference>
<gene>
    <name evidence="1" type="ORF">N7496_004089</name>
</gene>
<dbReference type="AlphaFoldDB" id="A0A9W9SNB8"/>
<dbReference type="Proteomes" id="UP001147782">
    <property type="component" value="Unassembled WGS sequence"/>
</dbReference>
<reference evidence="1" key="1">
    <citation type="submission" date="2022-11" db="EMBL/GenBank/DDBJ databases">
        <authorList>
            <person name="Petersen C."/>
        </authorList>
    </citation>
    <scope>NUCLEOTIDE SEQUENCE</scope>
    <source>
        <strain evidence="1">IBT 29864</strain>
    </source>
</reference>
<dbReference type="OrthoDB" id="4369595at2759"/>
<evidence type="ECO:0000313" key="2">
    <source>
        <dbReference type="Proteomes" id="UP001147782"/>
    </source>
</evidence>
<sequence>MFYNNASMTNLLGSTMPYFPEPIISPLPGPQTIDEYVDDDYVLVSPVQPPCSATPTIYSDIGTTLADAAGWWSCHNCGNMNNPDLAPERCSNCPHYKCADCSNNVPPPVV</sequence>
<dbReference type="EMBL" id="JAPZBS010000002">
    <property type="protein sequence ID" value="KAJ5381661.1"/>
    <property type="molecule type" value="Genomic_DNA"/>
</dbReference>
<keyword evidence="2" id="KW-1185">Reference proteome</keyword>
<accession>A0A9W9SNB8</accession>
<reference evidence="1" key="2">
    <citation type="journal article" date="2023" name="IMA Fungus">
        <title>Comparative genomic study of the Penicillium genus elucidates a diverse pangenome and 15 lateral gene transfer events.</title>
        <authorList>
            <person name="Petersen C."/>
            <person name="Sorensen T."/>
            <person name="Nielsen M.R."/>
            <person name="Sondergaard T.E."/>
            <person name="Sorensen J.L."/>
            <person name="Fitzpatrick D.A."/>
            <person name="Frisvad J.C."/>
            <person name="Nielsen K.L."/>
        </authorList>
    </citation>
    <scope>NUCLEOTIDE SEQUENCE</scope>
    <source>
        <strain evidence="1">IBT 29864</strain>
    </source>
</reference>
<dbReference type="GeneID" id="81436197"/>